<dbReference type="EMBL" id="JBHSGB010000012">
    <property type="protein sequence ID" value="MFC4656196.1"/>
    <property type="molecule type" value="Genomic_DNA"/>
</dbReference>
<organism evidence="1 2">
    <name type="scientific">Rheinheimera marina</name>
    <dbReference type="NCBI Taxonomy" id="1774958"/>
    <lineage>
        <taxon>Bacteria</taxon>
        <taxon>Pseudomonadati</taxon>
        <taxon>Pseudomonadota</taxon>
        <taxon>Gammaproteobacteria</taxon>
        <taxon>Chromatiales</taxon>
        <taxon>Chromatiaceae</taxon>
        <taxon>Rheinheimera</taxon>
    </lineage>
</organism>
<accession>A0ABV9JPM9</accession>
<sequence>MPLSSQSSGISNCIKAPFDPLDKTSPGEWSICYNLQQQKLTLSVQLFQPEPTKQALFVCTLDTAGLNDLLEFLAVVKMRINQPA</sequence>
<evidence type="ECO:0000313" key="2">
    <source>
        <dbReference type="Proteomes" id="UP001595962"/>
    </source>
</evidence>
<dbReference type="RefSeq" id="WP_377335044.1">
    <property type="nucleotide sequence ID" value="NZ_JBHSGB010000012.1"/>
</dbReference>
<name>A0ABV9JPM9_9GAMM</name>
<evidence type="ECO:0000313" key="1">
    <source>
        <dbReference type="EMBL" id="MFC4656196.1"/>
    </source>
</evidence>
<comment type="caution">
    <text evidence="1">The sequence shown here is derived from an EMBL/GenBank/DDBJ whole genome shotgun (WGS) entry which is preliminary data.</text>
</comment>
<reference evidence="2" key="1">
    <citation type="journal article" date="2019" name="Int. J. Syst. Evol. Microbiol.">
        <title>The Global Catalogue of Microorganisms (GCM) 10K type strain sequencing project: providing services to taxonomists for standard genome sequencing and annotation.</title>
        <authorList>
            <consortium name="The Broad Institute Genomics Platform"/>
            <consortium name="The Broad Institute Genome Sequencing Center for Infectious Disease"/>
            <person name="Wu L."/>
            <person name="Ma J."/>
        </authorList>
    </citation>
    <scope>NUCLEOTIDE SEQUENCE [LARGE SCALE GENOMIC DNA]</scope>
    <source>
        <strain evidence="2">DT28</strain>
    </source>
</reference>
<protein>
    <submittedName>
        <fullName evidence="1">Uncharacterized protein</fullName>
    </submittedName>
</protein>
<keyword evidence="2" id="KW-1185">Reference proteome</keyword>
<gene>
    <name evidence="1" type="ORF">ACFO3I_14365</name>
</gene>
<proteinExistence type="predicted"/>
<dbReference type="Proteomes" id="UP001595962">
    <property type="component" value="Unassembled WGS sequence"/>
</dbReference>